<feature type="region of interest" description="Disordered" evidence="1">
    <location>
        <begin position="325"/>
        <end position="345"/>
    </location>
</feature>
<sequence>MLSEAVAIVCAPSHNQVGTFVMTSYGMGVVESCTETGFHLHPEAEKYEEMRYPKKPSARPKSALSTRGDAGVAAKNRSAQRRSLSTNTDKGVVKKKAKKETKEAEEEENDEINTDNEDADLSEATFGSYEKVLIPEVKNEGDIEYCGGFGTSSKDVEPDVRRSRRNVARKDYSVKQESDDTLSSSPQSSGSENVSDAMKSEASIDNDTMEESDASYDSDESFEVIPQKRAKSTKKAKRVAGSSLPQASKLDKPRQAGDSTAEGIVVPPRPLSKGERKMMKFRKFASGLAHGRNFELTMEEGCKLMQGLRAQSTAVQAAISTSLAQKEAAKESDSSSEDEWEEMEPIDIDESDVQVTLEKGEEKDWWAIFLRQEVNKLIRANWENAHKVNLLCCIGHLQFLRKIVLEENLIPSLMLTIMPTGYQKLVGEPLTIEDVRKITKWYHSAFKPSGDSIKYEAGTCRFDATARLSEMVSQQVFENDSDRTVVRLEYSDKDVDVKRFRFSYFLLFS</sequence>
<dbReference type="PANTHER" id="PTHR12135">
    <property type="entry name" value="DNA REPAIR PROTEIN XP-C / RAD4"/>
    <property type="match status" value="1"/>
</dbReference>
<feature type="compositionally biased region" description="Acidic residues" evidence="1">
    <location>
        <begin position="103"/>
        <end position="121"/>
    </location>
</feature>
<protein>
    <submittedName>
        <fullName evidence="2">Uncharacterized protein</fullName>
    </submittedName>
</protein>
<reference evidence="2 3" key="1">
    <citation type="submission" date="2018-11" db="EMBL/GenBank/DDBJ databases">
        <authorList>
            <consortium name="Pathogen Informatics"/>
        </authorList>
    </citation>
    <scope>NUCLEOTIDE SEQUENCE [LARGE SCALE GENOMIC DNA]</scope>
</reference>
<gene>
    <name evidence="2" type="ORF">SVUK_LOCUS260</name>
</gene>
<organism evidence="2 3">
    <name type="scientific">Strongylus vulgaris</name>
    <name type="common">Blood worm</name>
    <dbReference type="NCBI Taxonomy" id="40348"/>
    <lineage>
        <taxon>Eukaryota</taxon>
        <taxon>Metazoa</taxon>
        <taxon>Ecdysozoa</taxon>
        <taxon>Nematoda</taxon>
        <taxon>Chromadorea</taxon>
        <taxon>Rhabditida</taxon>
        <taxon>Rhabditina</taxon>
        <taxon>Rhabditomorpha</taxon>
        <taxon>Strongyloidea</taxon>
        <taxon>Strongylidae</taxon>
        <taxon>Strongylus</taxon>
    </lineage>
</organism>
<dbReference type="GO" id="GO:0003684">
    <property type="term" value="F:damaged DNA binding"/>
    <property type="evidence" value="ECO:0007669"/>
    <property type="project" value="InterPro"/>
</dbReference>
<proteinExistence type="predicted"/>
<dbReference type="GO" id="GO:0003697">
    <property type="term" value="F:single-stranded DNA binding"/>
    <property type="evidence" value="ECO:0007669"/>
    <property type="project" value="TreeGrafter"/>
</dbReference>
<feature type="compositionally biased region" description="Low complexity" evidence="1">
    <location>
        <begin position="181"/>
        <end position="195"/>
    </location>
</feature>
<dbReference type="Gene3D" id="3.40.140.10">
    <property type="entry name" value="Cytidine Deaminase, domain 2"/>
    <property type="match status" value="1"/>
</dbReference>
<dbReference type="InterPro" id="IPR004583">
    <property type="entry name" value="DNA_repair_Rad4"/>
</dbReference>
<feature type="compositionally biased region" description="Basic and acidic residues" evidence="1">
    <location>
        <begin position="168"/>
        <end position="178"/>
    </location>
</feature>
<evidence type="ECO:0000256" key="1">
    <source>
        <dbReference type="SAM" id="MobiDB-lite"/>
    </source>
</evidence>
<dbReference type="GO" id="GO:0071942">
    <property type="term" value="C:XPC complex"/>
    <property type="evidence" value="ECO:0007669"/>
    <property type="project" value="TreeGrafter"/>
</dbReference>
<dbReference type="EMBL" id="UYYB01000392">
    <property type="protein sequence ID" value="VDM65262.1"/>
    <property type="molecule type" value="Genomic_DNA"/>
</dbReference>
<dbReference type="GO" id="GO:0006289">
    <property type="term" value="P:nucleotide-excision repair"/>
    <property type="evidence" value="ECO:0007669"/>
    <property type="project" value="InterPro"/>
</dbReference>
<feature type="compositionally biased region" description="Basic residues" evidence="1">
    <location>
        <begin position="228"/>
        <end position="238"/>
    </location>
</feature>
<dbReference type="PANTHER" id="PTHR12135:SF0">
    <property type="entry name" value="DNA REPAIR PROTEIN COMPLEMENTING XP-C CELLS"/>
    <property type="match status" value="1"/>
</dbReference>
<dbReference type="Proteomes" id="UP000270094">
    <property type="component" value="Unassembled WGS sequence"/>
</dbReference>
<dbReference type="GO" id="GO:0000111">
    <property type="term" value="C:nucleotide-excision repair factor 2 complex"/>
    <property type="evidence" value="ECO:0007669"/>
    <property type="project" value="TreeGrafter"/>
</dbReference>
<evidence type="ECO:0000313" key="3">
    <source>
        <dbReference type="Proteomes" id="UP000270094"/>
    </source>
</evidence>
<dbReference type="OrthoDB" id="5868131at2759"/>
<dbReference type="GO" id="GO:0005737">
    <property type="term" value="C:cytoplasm"/>
    <property type="evidence" value="ECO:0007669"/>
    <property type="project" value="TreeGrafter"/>
</dbReference>
<evidence type="ECO:0000313" key="2">
    <source>
        <dbReference type="EMBL" id="VDM65262.1"/>
    </source>
</evidence>
<name>A0A3P7KBG4_STRVU</name>
<dbReference type="AlphaFoldDB" id="A0A3P7KBG4"/>
<accession>A0A3P7KBG4</accession>
<feature type="region of interest" description="Disordered" evidence="1">
    <location>
        <begin position="140"/>
        <end position="271"/>
    </location>
</feature>
<dbReference type="GO" id="GO:0006298">
    <property type="term" value="P:mismatch repair"/>
    <property type="evidence" value="ECO:0007669"/>
    <property type="project" value="TreeGrafter"/>
</dbReference>
<feature type="region of interest" description="Disordered" evidence="1">
    <location>
        <begin position="48"/>
        <end position="122"/>
    </location>
</feature>
<feature type="compositionally biased region" description="Acidic residues" evidence="1">
    <location>
        <begin position="334"/>
        <end position="345"/>
    </location>
</feature>
<feature type="compositionally biased region" description="Acidic residues" evidence="1">
    <location>
        <begin position="207"/>
        <end position="222"/>
    </location>
</feature>
<keyword evidence="3" id="KW-1185">Reference proteome</keyword>